<feature type="domain" description="MPN" evidence="4">
    <location>
        <begin position="16"/>
        <end position="151"/>
    </location>
</feature>
<dbReference type="OMA" id="WYQSTYF"/>
<evidence type="ECO:0000313" key="6">
    <source>
        <dbReference type="Proteomes" id="UP000449547"/>
    </source>
</evidence>
<dbReference type="InterPro" id="IPR037518">
    <property type="entry name" value="MPN"/>
</dbReference>
<dbReference type="RefSeq" id="XP_034010508.1">
    <property type="nucleotide sequence ID" value="XM_034157570.1"/>
</dbReference>
<evidence type="ECO:0000259" key="4">
    <source>
        <dbReference type="PROSITE" id="PS50249"/>
    </source>
</evidence>
<dbReference type="GO" id="GO:0003743">
    <property type="term" value="F:translation initiation factor activity"/>
    <property type="evidence" value="ECO:0007669"/>
    <property type="project" value="UniProtKB-KW"/>
</dbReference>
<dbReference type="Proteomes" id="UP000449547">
    <property type="component" value="Unassembled WGS sequence"/>
</dbReference>
<name>A0A642UGC8_DIURU</name>
<dbReference type="Pfam" id="PF01398">
    <property type="entry name" value="JAB"/>
    <property type="match status" value="1"/>
</dbReference>
<evidence type="ECO:0000256" key="1">
    <source>
        <dbReference type="ARBA" id="ARBA00022490"/>
    </source>
</evidence>
<dbReference type="AlphaFoldDB" id="A0A642UGC8"/>
<keyword evidence="2" id="KW-0396">Initiation factor</keyword>
<protein>
    <recommendedName>
        <fullName evidence="4">MPN domain-containing protein</fullName>
    </recommendedName>
</protein>
<dbReference type="PANTHER" id="PTHR10410">
    <property type="entry name" value="EUKARYOTIC TRANSLATION INITIATION FACTOR 3 -RELATED"/>
    <property type="match status" value="1"/>
</dbReference>
<evidence type="ECO:0000313" key="5">
    <source>
        <dbReference type="EMBL" id="KAA8898387.1"/>
    </source>
</evidence>
<sequence length="336" mass="38283">MATPSKKITAPRATKITMQSSVLLTMVRHTSENYPQLYSGALMGFQDDDGNIDITHAYPFPYADQYEGGSFRSRSGAKYQQDILAQLRKLGYGVEFHGWFQSSISGNFVTSQLVEGLAQQQLQNPDAFVVVHNLAYLKEVDVKAYRLSQGFLQSYVDGKWKSKDLAANGVNYLSIFDEVPIDLGSQTMLELYMASNTGADGHITSSKRGGSASDILNLSSDENFTAQLLESLYSQIDAYNYDQNNFNYYQRQYQKESQKIAQWKQQRKLENFERQKRGEKELDPEEYTTLFKLPQEPSRYNNMLHSHAIDTLADDILKKCDEELTKSQVIERKMLA</sequence>
<keyword evidence="6" id="KW-1185">Reference proteome</keyword>
<evidence type="ECO:0000256" key="3">
    <source>
        <dbReference type="ARBA" id="ARBA00022917"/>
    </source>
</evidence>
<dbReference type="GO" id="GO:0005852">
    <property type="term" value="C:eukaryotic translation initiation factor 3 complex"/>
    <property type="evidence" value="ECO:0007669"/>
    <property type="project" value="InterPro"/>
</dbReference>
<dbReference type="InterPro" id="IPR045810">
    <property type="entry name" value="eIF3h_C"/>
</dbReference>
<dbReference type="VEuPathDB" id="FungiDB:DIURU_004671"/>
<keyword evidence="3" id="KW-0648">Protein biosynthesis</keyword>
<dbReference type="GO" id="GO:0008237">
    <property type="term" value="F:metallopeptidase activity"/>
    <property type="evidence" value="ECO:0007669"/>
    <property type="project" value="InterPro"/>
</dbReference>
<dbReference type="InterPro" id="IPR050242">
    <property type="entry name" value="JAMM_MPN+_peptidase_M67A"/>
</dbReference>
<comment type="caution">
    <text evidence="5">The sequence shown here is derived from an EMBL/GenBank/DDBJ whole genome shotgun (WGS) entry which is preliminary data.</text>
</comment>
<proteinExistence type="predicted"/>
<dbReference type="OrthoDB" id="10265695at2759"/>
<dbReference type="PROSITE" id="PS50249">
    <property type="entry name" value="MPN"/>
    <property type="match status" value="1"/>
</dbReference>
<organism evidence="5 6">
    <name type="scientific">Diutina rugosa</name>
    <name type="common">Yeast</name>
    <name type="synonym">Candida rugosa</name>
    <dbReference type="NCBI Taxonomy" id="5481"/>
    <lineage>
        <taxon>Eukaryota</taxon>
        <taxon>Fungi</taxon>
        <taxon>Dikarya</taxon>
        <taxon>Ascomycota</taxon>
        <taxon>Saccharomycotina</taxon>
        <taxon>Pichiomycetes</taxon>
        <taxon>Debaryomycetaceae</taxon>
        <taxon>Diutina</taxon>
    </lineage>
</organism>
<dbReference type="Pfam" id="PF19445">
    <property type="entry name" value="eIF3h_C"/>
    <property type="match status" value="1"/>
</dbReference>
<reference evidence="5 6" key="1">
    <citation type="submission" date="2019-07" db="EMBL/GenBank/DDBJ databases">
        <title>Genome assembly of two rare yeast pathogens: Diutina rugosa and Trichomonascus ciferrii.</title>
        <authorList>
            <person name="Mixao V."/>
            <person name="Saus E."/>
            <person name="Hansen A."/>
            <person name="Lass-Flor C."/>
            <person name="Gabaldon T."/>
        </authorList>
    </citation>
    <scope>NUCLEOTIDE SEQUENCE [LARGE SCALE GENOMIC DNA]</scope>
    <source>
        <strain evidence="5 6">CBS 613</strain>
    </source>
</reference>
<dbReference type="Gene3D" id="3.40.140.10">
    <property type="entry name" value="Cytidine Deaminase, domain 2"/>
    <property type="match status" value="1"/>
</dbReference>
<dbReference type="EMBL" id="SWFT01000146">
    <property type="protein sequence ID" value="KAA8898387.1"/>
    <property type="molecule type" value="Genomic_DNA"/>
</dbReference>
<evidence type="ECO:0000256" key="2">
    <source>
        <dbReference type="ARBA" id="ARBA00022540"/>
    </source>
</evidence>
<dbReference type="InterPro" id="IPR000555">
    <property type="entry name" value="JAMM/MPN+_dom"/>
</dbReference>
<dbReference type="GeneID" id="54783322"/>
<dbReference type="InterPro" id="IPR027524">
    <property type="entry name" value="eIF3h"/>
</dbReference>
<keyword evidence="1" id="KW-0963">Cytoplasm</keyword>
<gene>
    <name evidence="5" type="ORF">DIURU_004671</name>
</gene>
<dbReference type="CDD" id="cd08065">
    <property type="entry name" value="MPN_eIF3h"/>
    <property type="match status" value="1"/>
</dbReference>
<accession>A0A642UGC8</accession>